<dbReference type="Pfam" id="PF07228">
    <property type="entry name" value="SpoIIE"/>
    <property type="match status" value="1"/>
</dbReference>
<dbReference type="SUPFAM" id="SSF81606">
    <property type="entry name" value="PP2C-like"/>
    <property type="match status" value="1"/>
</dbReference>
<feature type="transmembrane region" description="Helical" evidence="2">
    <location>
        <begin position="107"/>
        <end position="125"/>
    </location>
</feature>
<keyword evidence="2" id="KW-1133">Transmembrane helix</keyword>
<keyword evidence="2" id="KW-0472">Membrane</keyword>
<evidence type="ECO:0000313" key="5">
    <source>
        <dbReference type="Proteomes" id="UP000076079"/>
    </source>
</evidence>
<dbReference type="PATRIC" id="fig|1813736.3.peg.2496"/>
<evidence type="ECO:0000256" key="2">
    <source>
        <dbReference type="SAM" id="Phobius"/>
    </source>
</evidence>
<dbReference type="PANTHER" id="PTHR43156">
    <property type="entry name" value="STAGE II SPORULATION PROTEIN E-RELATED"/>
    <property type="match status" value="1"/>
</dbReference>
<dbReference type="Proteomes" id="UP000076079">
    <property type="component" value="Chromosome"/>
</dbReference>
<feature type="transmembrane region" description="Helical" evidence="2">
    <location>
        <begin position="43"/>
        <end position="61"/>
    </location>
</feature>
<evidence type="ECO:0000256" key="1">
    <source>
        <dbReference type="ARBA" id="ARBA00022801"/>
    </source>
</evidence>
<dbReference type="Gene3D" id="3.60.40.10">
    <property type="entry name" value="PPM-type phosphatase domain"/>
    <property type="match status" value="1"/>
</dbReference>
<feature type="transmembrane region" description="Helical" evidence="2">
    <location>
        <begin position="16"/>
        <end position="36"/>
    </location>
</feature>
<dbReference type="AlphaFoldDB" id="A0A143PKU3"/>
<accession>A0A143PKU3</accession>
<reference evidence="5" key="2">
    <citation type="submission" date="2016-04" db="EMBL/GenBank/DDBJ databases">
        <title>First Complete Genome Sequence of a Subdivision 6 Acidobacterium.</title>
        <authorList>
            <person name="Huang S."/>
            <person name="Vieira S."/>
            <person name="Bunk B."/>
            <person name="Riedel T."/>
            <person name="Sproeer C."/>
            <person name="Overmann J."/>
        </authorList>
    </citation>
    <scope>NUCLEOTIDE SEQUENCE [LARGE SCALE GENOMIC DNA]</scope>
    <source>
        <strain evidence="5">DSM 100886 HEG_-6_39</strain>
    </source>
</reference>
<keyword evidence="1 4" id="KW-0378">Hydrolase</keyword>
<feature type="transmembrane region" description="Helical" evidence="2">
    <location>
        <begin position="167"/>
        <end position="187"/>
    </location>
</feature>
<feature type="transmembrane region" description="Helical" evidence="2">
    <location>
        <begin position="81"/>
        <end position="100"/>
    </location>
</feature>
<dbReference type="KEGG" id="abac:LuPra_02380"/>
<dbReference type="EC" id="3.1.3.3" evidence="4"/>
<dbReference type="EMBL" id="CP015136">
    <property type="protein sequence ID" value="AMY09167.1"/>
    <property type="molecule type" value="Genomic_DNA"/>
</dbReference>
<dbReference type="STRING" id="1855912.LuPra_02380"/>
<dbReference type="InterPro" id="IPR052016">
    <property type="entry name" value="Bact_Sigma-Reg"/>
</dbReference>
<sequence>MPVNPADLRDMLRADAFGLVLGLLLILTGLATLVFGSVLRRRAVSLLWLGAFSLLYGSRLLERAGILRLSFDVPTAVWERIDAAMTYTVPIPIVLFARAIFPAWRRFWTSGAIGLAGFAVYGVIADATLDHAHSAGTVNNGIAIAFFVGVIGWVYRPGLTPSRELQALRIGALSVSVAAVADNLRGMKVLAFPGPDLEPIGFTVLIASLATVATWRVVADAHQLVVINRELDIARQIQSSILPQAMPQMRGLTVVSRYRPLTAVAGDFYDFVEIDTERLGILVADVAGHGVPAALLASMVKVALAAQRDHADSPAAVLAGMNQTLCGRLAGQYVTAAYLFIDIRSRMIRYGAAGHPPMLRSTRGNGEVDEVEQNGLMLGFVQNHGYTELQEVLRRDDRFLLYTDGLIEACNADDEFFGIERLKASLTAATARHAEDATDDLLTSVHRWSGRPAGDDLTLVLVDWNDRETT</sequence>
<evidence type="ECO:0000313" key="4">
    <source>
        <dbReference type="EMBL" id="AMY09167.1"/>
    </source>
</evidence>
<keyword evidence="5" id="KW-1185">Reference proteome</keyword>
<dbReference type="GO" id="GO:0016791">
    <property type="term" value="F:phosphatase activity"/>
    <property type="evidence" value="ECO:0007669"/>
    <property type="project" value="TreeGrafter"/>
</dbReference>
<reference evidence="4 5" key="1">
    <citation type="journal article" date="2016" name="Genome Announc.">
        <title>First Complete Genome Sequence of a Subdivision 6 Acidobacterium Strain.</title>
        <authorList>
            <person name="Huang S."/>
            <person name="Vieira S."/>
            <person name="Bunk B."/>
            <person name="Riedel T."/>
            <person name="Sproer C."/>
            <person name="Overmann J."/>
        </authorList>
    </citation>
    <scope>NUCLEOTIDE SEQUENCE [LARGE SCALE GENOMIC DNA]</scope>
    <source>
        <strain evidence="5">DSM 100886 HEG_-6_39</strain>
    </source>
</reference>
<dbReference type="PANTHER" id="PTHR43156:SF2">
    <property type="entry name" value="STAGE II SPORULATION PROTEIN E"/>
    <property type="match status" value="1"/>
</dbReference>
<evidence type="ECO:0000259" key="3">
    <source>
        <dbReference type="SMART" id="SM00331"/>
    </source>
</evidence>
<feature type="transmembrane region" description="Helical" evidence="2">
    <location>
        <begin position="199"/>
        <end position="219"/>
    </location>
</feature>
<dbReference type="InterPro" id="IPR036457">
    <property type="entry name" value="PPM-type-like_dom_sf"/>
</dbReference>
<proteinExistence type="predicted"/>
<gene>
    <name evidence="4" type="primary">rsbU_2</name>
    <name evidence="4" type="ORF">LuPra_02380</name>
</gene>
<dbReference type="InterPro" id="IPR001932">
    <property type="entry name" value="PPM-type_phosphatase-like_dom"/>
</dbReference>
<name>A0A143PKU3_LUTPR</name>
<protein>
    <submittedName>
        <fullName evidence="4">Phosphoserine phosphatase RsbU</fullName>
        <ecNumber evidence="4">3.1.3.3</ecNumber>
    </submittedName>
</protein>
<feature type="transmembrane region" description="Helical" evidence="2">
    <location>
        <begin position="137"/>
        <end position="155"/>
    </location>
</feature>
<organism evidence="4 5">
    <name type="scientific">Luteitalea pratensis</name>
    <dbReference type="NCBI Taxonomy" id="1855912"/>
    <lineage>
        <taxon>Bacteria</taxon>
        <taxon>Pseudomonadati</taxon>
        <taxon>Acidobacteriota</taxon>
        <taxon>Vicinamibacteria</taxon>
        <taxon>Vicinamibacterales</taxon>
        <taxon>Vicinamibacteraceae</taxon>
        <taxon>Luteitalea</taxon>
    </lineage>
</organism>
<feature type="domain" description="PPM-type phosphatase" evidence="3">
    <location>
        <begin position="249"/>
        <end position="464"/>
    </location>
</feature>
<dbReference type="SMART" id="SM00331">
    <property type="entry name" value="PP2C_SIG"/>
    <property type="match status" value="1"/>
</dbReference>
<keyword evidence="2" id="KW-0812">Transmembrane</keyword>